<gene>
    <name evidence="2" type="ORF">MHI_LOCUS587637</name>
</gene>
<evidence type="ECO:0000256" key="1">
    <source>
        <dbReference type="SAM" id="MobiDB-lite"/>
    </source>
</evidence>
<comment type="caution">
    <text evidence="2">The sequence shown here is derived from an EMBL/GenBank/DDBJ whole genome shotgun (WGS) entry which is preliminary data.</text>
</comment>
<protein>
    <submittedName>
        <fullName evidence="2">Uncharacterized protein</fullName>
    </submittedName>
</protein>
<evidence type="ECO:0000313" key="3">
    <source>
        <dbReference type="Proteomes" id="UP000752696"/>
    </source>
</evidence>
<feature type="compositionally biased region" description="Low complexity" evidence="1">
    <location>
        <begin position="370"/>
        <end position="389"/>
    </location>
</feature>
<feature type="compositionally biased region" description="Polar residues" evidence="1">
    <location>
        <begin position="119"/>
        <end position="134"/>
    </location>
</feature>
<keyword evidence="3" id="KW-1185">Reference proteome</keyword>
<feature type="compositionally biased region" description="Pro residues" evidence="1">
    <location>
        <begin position="25"/>
        <end position="38"/>
    </location>
</feature>
<evidence type="ECO:0000313" key="2">
    <source>
        <dbReference type="EMBL" id="CAD1475616.1"/>
    </source>
</evidence>
<dbReference type="Proteomes" id="UP000752696">
    <property type="component" value="Unassembled WGS sequence"/>
</dbReference>
<organism evidence="2 3">
    <name type="scientific">Heterotrigona itama</name>
    <dbReference type="NCBI Taxonomy" id="395501"/>
    <lineage>
        <taxon>Eukaryota</taxon>
        <taxon>Metazoa</taxon>
        <taxon>Ecdysozoa</taxon>
        <taxon>Arthropoda</taxon>
        <taxon>Hexapoda</taxon>
        <taxon>Insecta</taxon>
        <taxon>Pterygota</taxon>
        <taxon>Neoptera</taxon>
        <taxon>Endopterygota</taxon>
        <taxon>Hymenoptera</taxon>
        <taxon>Apocrita</taxon>
        <taxon>Aculeata</taxon>
        <taxon>Apoidea</taxon>
        <taxon>Anthophila</taxon>
        <taxon>Apidae</taxon>
        <taxon>Heterotrigona</taxon>
    </lineage>
</organism>
<feature type="region of interest" description="Disordered" evidence="1">
    <location>
        <begin position="276"/>
        <end position="403"/>
    </location>
</feature>
<dbReference type="OrthoDB" id="5979691at2759"/>
<feature type="compositionally biased region" description="Polar residues" evidence="1">
    <location>
        <begin position="76"/>
        <end position="85"/>
    </location>
</feature>
<feature type="compositionally biased region" description="Polar residues" evidence="1">
    <location>
        <begin position="204"/>
        <end position="217"/>
    </location>
</feature>
<feature type="region of interest" description="Disordered" evidence="1">
    <location>
        <begin position="1"/>
        <end position="102"/>
    </location>
</feature>
<dbReference type="EMBL" id="CAJDYZ010008637">
    <property type="protein sequence ID" value="CAD1475616.1"/>
    <property type="molecule type" value="Genomic_DNA"/>
</dbReference>
<sequence>MFPCEHFRQSRIHSVGLPARTSLLPEPPPAGSGTPPPIPRRHSATPAVAPPPIPLRPPAIPKRSRNEKPIPIQVATRKNAQTNRQKASDPAPTSSSILSSSWSCETNNDKLIDLGPLQAQDQPNGQEYTLNFTGEESRDTNDENDFVADFDKANFDGDCKPSDKSSFEELQKASRDLEKRLHERTVKSAGSKFKDQAGEGRQRQAANAQNSRLQSSKTGKEGSCKETTDRKSREKIAVSRRETLQDDETKFAALVRSHREAEKRCKFEELQAASRKLERRLYEEDDHLRANKDRSAARYDEQKSGEAAPRGKYEAEMDRVRNILQHNLRKERNCEKLEKLPKATQTNLPPPLSAITQNSVPKPMSVRQDSNVSSDSFSQTSSPSYTSKTMEAPLLPHKYGKVP</sequence>
<feature type="compositionally biased region" description="Basic and acidic residues" evidence="1">
    <location>
        <begin position="149"/>
        <end position="202"/>
    </location>
</feature>
<accession>A0A6V7H7H5</accession>
<feature type="region of interest" description="Disordered" evidence="1">
    <location>
        <begin position="115"/>
        <end position="250"/>
    </location>
</feature>
<proteinExistence type="predicted"/>
<feature type="compositionally biased region" description="Basic and acidic residues" evidence="1">
    <location>
        <begin position="218"/>
        <end position="250"/>
    </location>
</feature>
<feature type="compositionally biased region" description="Basic and acidic residues" evidence="1">
    <location>
        <begin position="276"/>
        <end position="321"/>
    </location>
</feature>
<name>A0A6V7H7H5_9HYME</name>
<dbReference type="AlphaFoldDB" id="A0A6V7H7H5"/>
<reference evidence="2" key="1">
    <citation type="submission" date="2020-07" db="EMBL/GenBank/DDBJ databases">
        <authorList>
            <person name="Nazaruddin N."/>
        </authorList>
    </citation>
    <scope>NUCLEOTIDE SEQUENCE</scope>
</reference>
<feature type="compositionally biased region" description="Pro residues" evidence="1">
    <location>
        <begin position="48"/>
        <end position="60"/>
    </location>
</feature>
<feature type="non-terminal residue" evidence="2">
    <location>
        <position position="403"/>
    </location>
</feature>
<feature type="compositionally biased region" description="Basic and acidic residues" evidence="1">
    <location>
        <begin position="328"/>
        <end position="341"/>
    </location>
</feature>